<organism evidence="1 2">
    <name type="scientific">Populus alba</name>
    <name type="common">White poplar</name>
    <dbReference type="NCBI Taxonomy" id="43335"/>
    <lineage>
        <taxon>Eukaryota</taxon>
        <taxon>Viridiplantae</taxon>
        <taxon>Streptophyta</taxon>
        <taxon>Embryophyta</taxon>
        <taxon>Tracheophyta</taxon>
        <taxon>Spermatophyta</taxon>
        <taxon>Magnoliopsida</taxon>
        <taxon>eudicotyledons</taxon>
        <taxon>Gunneridae</taxon>
        <taxon>Pentapetalae</taxon>
        <taxon>rosids</taxon>
        <taxon>fabids</taxon>
        <taxon>Malpighiales</taxon>
        <taxon>Salicaceae</taxon>
        <taxon>Saliceae</taxon>
        <taxon>Populus</taxon>
    </lineage>
</organism>
<accession>A0ACC4AER1</accession>
<sequence>LFCYQLQLSSLSHSGKGILLKTQYHIIRPEGHRRKRRKWFCQRVHFGSMLRRLIKVGSVRFVGIHSPSKLQFCDKLHWSGVQ</sequence>
<feature type="non-terminal residue" evidence="1">
    <location>
        <position position="82"/>
    </location>
</feature>
<feature type="non-terminal residue" evidence="1">
    <location>
        <position position="1"/>
    </location>
</feature>
<dbReference type="Proteomes" id="UP000309997">
    <property type="component" value="Unassembled WGS sequence"/>
</dbReference>
<keyword evidence="2" id="KW-1185">Reference proteome</keyword>
<gene>
    <name evidence="1" type="ORF">D5086_032687</name>
</gene>
<dbReference type="EMBL" id="RCHU02000019">
    <property type="protein sequence ID" value="KAL3564641.1"/>
    <property type="molecule type" value="Genomic_DNA"/>
</dbReference>
<name>A0ACC4AER1_POPAL</name>
<comment type="caution">
    <text evidence="1">The sequence shown here is derived from an EMBL/GenBank/DDBJ whole genome shotgun (WGS) entry which is preliminary data.</text>
</comment>
<protein>
    <submittedName>
        <fullName evidence="1">Uncharacterized protein</fullName>
    </submittedName>
</protein>
<proteinExistence type="predicted"/>
<reference evidence="1 2" key="1">
    <citation type="journal article" date="2024" name="Plant Biotechnol. J.">
        <title>Genome and CRISPR/Cas9 system of a widespread forest tree (Populus alba) in the world.</title>
        <authorList>
            <person name="Liu Y.J."/>
            <person name="Jiang P.F."/>
            <person name="Han X.M."/>
            <person name="Li X.Y."/>
            <person name="Wang H.M."/>
            <person name="Wang Y.J."/>
            <person name="Wang X.X."/>
            <person name="Zeng Q.Y."/>
        </authorList>
    </citation>
    <scope>NUCLEOTIDE SEQUENCE [LARGE SCALE GENOMIC DNA]</scope>
    <source>
        <strain evidence="2">cv. PAL-ZL1</strain>
    </source>
</reference>
<evidence type="ECO:0000313" key="1">
    <source>
        <dbReference type="EMBL" id="KAL3564641.1"/>
    </source>
</evidence>
<evidence type="ECO:0000313" key="2">
    <source>
        <dbReference type="Proteomes" id="UP000309997"/>
    </source>
</evidence>